<dbReference type="SUPFAM" id="SSF57850">
    <property type="entry name" value="RING/U-box"/>
    <property type="match status" value="1"/>
</dbReference>
<feature type="region of interest" description="Disordered" evidence="2">
    <location>
        <begin position="306"/>
        <end position="326"/>
    </location>
</feature>
<comment type="caution">
    <text evidence="4">The sequence shown here is derived from an EMBL/GenBank/DDBJ whole genome shotgun (WGS) entry which is preliminary data.</text>
</comment>
<keyword evidence="1" id="KW-0862">Zinc</keyword>
<dbReference type="InterPro" id="IPR040178">
    <property type="entry name" value="RNF220_RING"/>
</dbReference>
<evidence type="ECO:0000256" key="2">
    <source>
        <dbReference type="SAM" id="MobiDB-lite"/>
    </source>
</evidence>
<dbReference type="AlphaFoldDB" id="A0A074SEU3"/>
<feature type="compositionally biased region" description="Basic residues" evidence="2">
    <location>
        <begin position="1"/>
        <end position="17"/>
    </location>
</feature>
<accession>A0A074SEU3</accession>
<dbReference type="CDD" id="cd16563">
    <property type="entry name" value="RING-HC_RNF220"/>
    <property type="match status" value="1"/>
</dbReference>
<dbReference type="InterPro" id="IPR052443">
    <property type="entry name" value="E3_ubiq-ligase_RNF220-like"/>
</dbReference>
<dbReference type="Proteomes" id="UP000027456">
    <property type="component" value="Unassembled WGS sequence"/>
</dbReference>
<dbReference type="InterPro" id="IPR031824">
    <property type="entry name" value="RNF220_mid"/>
</dbReference>
<dbReference type="PROSITE" id="PS50089">
    <property type="entry name" value="ZF_RING_2"/>
    <property type="match status" value="1"/>
</dbReference>
<sequence>MAASRLLRHAHNLRGSKRAGSEFEDEESVGAGPSSSVHTSSEERPCKKSKQAETRLCPLCNKRIPLHMLAQHTEMELAKVNQVMHADSPDPTGREGMSYEHNSRRLAAVRARASLTALAPTRRYSNPHPQPNHPPPPRRTRHSIAMGPESMVERRQRRVGGMCPVCEDDVAEGLEEHVDRCLQDAVLPHRDSDHERAGTPPTQNEPGPNEQELVRATDFTDFRGTGYDIRDRNIPDVDEDLDVDGDEDTVLFGESQFFESDIIAGNEDNSDSRQMTPADADEPSTRLLRELVAARKMVMTQRDVDIEGEEEDERVSVGSSADASITWPPASAGDAKDAQIEVLLAQVKQLVSWARSSYSILMVFQESALEHAKSQPAVLPKGRSSEGTNDAAPTVCRICLDPFIEPVVSTGCWHLFCRECWLRSLGSTKYCPICKRITSTSNLRKVYM</sequence>
<dbReference type="GO" id="GO:0016567">
    <property type="term" value="P:protein ubiquitination"/>
    <property type="evidence" value="ECO:0007669"/>
    <property type="project" value="TreeGrafter"/>
</dbReference>
<dbReference type="OrthoDB" id="6270329at2759"/>
<dbReference type="InterPro" id="IPR001841">
    <property type="entry name" value="Znf_RING"/>
</dbReference>
<dbReference type="Pfam" id="PF15926">
    <property type="entry name" value="RNF220"/>
    <property type="match status" value="1"/>
</dbReference>
<protein>
    <submittedName>
        <fullName evidence="4">Putative E3 ubiquitin-protein ligase RNF220</fullName>
    </submittedName>
</protein>
<keyword evidence="1" id="KW-0479">Metal-binding</keyword>
<feature type="compositionally biased region" description="Basic and acidic residues" evidence="2">
    <location>
        <begin position="40"/>
        <end position="52"/>
    </location>
</feature>
<dbReference type="GO" id="GO:0008270">
    <property type="term" value="F:zinc ion binding"/>
    <property type="evidence" value="ECO:0007669"/>
    <property type="project" value="UniProtKB-KW"/>
</dbReference>
<keyword evidence="1" id="KW-0863">Zinc-finger</keyword>
<name>A0A074SEU3_9AGAM</name>
<dbReference type="Pfam" id="PF13923">
    <property type="entry name" value="zf-C3HC4_2"/>
    <property type="match status" value="1"/>
</dbReference>
<organism evidence="4 5">
    <name type="scientific">Rhizoctonia solani 123E</name>
    <dbReference type="NCBI Taxonomy" id="1423351"/>
    <lineage>
        <taxon>Eukaryota</taxon>
        <taxon>Fungi</taxon>
        <taxon>Dikarya</taxon>
        <taxon>Basidiomycota</taxon>
        <taxon>Agaricomycotina</taxon>
        <taxon>Agaricomycetes</taxon>
        <taxon>Cantharellales</taxon>
        <taxon>Ceratobasidiaceae</taxon>
        <taxon>Rhizoctonia</taxon>
    </lineage>
</organism>
<dbReference type="EMBL" id="AZST01000007">
    <property type="protein sequence ID" value="KEP55328.1"/>
    <property type="molecule type" value="Genomic_DNA"/>
</dbReference>
<dbReference type="SMART" id="SM00184">
    <property type="entry name" value="RING"/>
    <property type="match status" value="1"/>
</dbReference>
<evidence type="ECO:0000313" key="5">
    <source>
        <dbReference type="Proteomes" id="UP000027456"/>
    </source>
</evidence>
<proteinExistence type="predicted"/>
<dbReference type="InterPro" id="IPR013083">
    <property type="entry name" value="Znf_RING/FYVE/PHD"/>
</dbReference>
<dbReference type="STRING" id="1423351.A0A074SEU3"/>
<dbReference type="Gene3D" id="3.30.40.10">
    <property type="entry name" value="Zinc/RING finger domain, C3HC4 (zinc finger)"/>
    <property type="match status" value="1"/>
</dbReference>
<dbReference type="GO" id="GO:0061630">
    <property type="term" value="F:ubiquitin protein ligase activity"/>
    <property type="evidence" value="ECO:0007669"/>
    <property type="project" value="TreeGrafter"/>
</dbReference>
<gene>
    <name evidence="4" type="ORF">V565_005550</name>
</gene>
<feature type="region of interest" description="Disordered" evidence="2">
    <location>
        <begin position="118"/>
        <end position="143"/>
    </location>
</feature>
<keyword evidence="5" id="KW-1185">Reference proteome</keyword>
<dbReference type="HOGENOM" id="CLU_045004_0_0_1"/>
<evidence type="ECO:0000313" key="4">
    <source>
        <dbReference type="EMBL" id="KEP55328.1"/>
    </source>
</evidence>
<evidence type="ECO:0000259" key="3">
    <source>
        <dbReference type="PROSITE" id="PS50089"/>
    </source>
</evidence>
<feature type="region of interest" description="Disordered" evidence="2">
    <location>
        <begin position="1"/>
        <end position="52"/>
    </location>
</feature>
<dbReference type="PANTHER" id="PTHR13459">
    <property type="entry name" value="E3 UBIQUITIN-PROTEIN LIGASE RNF220 ISOFORM X1"/>
    <property type="match status" value="1"/>
</dbReference>
<evidence type="ECO:0000256" key="1">
    <source>
        <dbReference type="PROSITE-ProRule" id="PRU00175"/>
    </source>
</evidence>
<feature type="region of interest" description="Disordered" evidence="2">
    <location>
        <begin position="191"/>
        <end position="211"/>
    </location>
</feature>
<reference evidence="4 5" key="1">
    <citation type="submission" date="2013-12" db="EMBL/GenBank/DDBJ databases">
        <authorList>
            <person name="Cubeta M."/>
            <person name="Pakala S."/>
            <person name="Fedorova N."/>
            <person name="Thomas E."/>
            <person name="Dean R."/>
            <person name="Jabaji S."/>
            <person name="Neate S."/>
            <person name="Toda T."/>
            <person name="Tavantzis S."/>
            <person name="Vilgalys R."/>
            <person name="Bharathan N."/>
            <person name="Pakala S."/>
            <person name="Losada L.S."/>
            <person name="Zafar N."/>
            <person name="Nierman W."/>
        </authorList>
    </citation>
    <scope>NUCLEOTIDE SEQUENCE [LARGE SCALE GENOMIC DNA]</scope>
    <source>
        <strain evidence="4 5">123E</strain>
    </source>
</reference>
<dbReference type="PANTHER" id="PTHR13459:SF1">
    <property type="entry name" value="E3 UBIQUITIN-PROTEIN LIGASE RNF220 ISOFORM X1"/>
    <property type="match status" value="1"/>
</dbReference>
<feature type="domain" description="RING-type" evidence="3">
    <location>
        <begin position="396"/>
        <end position="435"/>
    </location>
</feature>